<dbReference type="EMBL" id="PJND01000010">
    <property type="protein sequence ID" value="PKW20175.1"/>
    <property type="molecule type" value="Genomic_DNA"/>
</dbReference>
<evidence type="ECO:0000313" key="4">
    <source>
        <dbReference type="Proteomes" id="UP000233767"/>
    </source>
</evidence>
<evidence type="ECO:0000313" key="5">
    <source>
        <dbReference type="Proteomes" id="UP000275027"/>
    </source>
</evidence>
<name>A0A497U826_9FLAO</name>
<dbReference type="Proteomes" id="UP000233767">
    <property type="component" value="Unassembled WGS sequence"/>
</dbReference>
<comment type="caution">
    <text evidence="3">The sequence shown here is derived from an EMBL/GenBank/DDBJ whole genome shotgun (WGS) entry which is preliminary data.</text>
</comment>
<feature type="transmembrane region" description="Helical" evidence="1">
    <location>
        <begin position="44"/>
        <end position="63"/>
    </location>
</feature>
<dbReference type="EMBL" id="RCCB01000014">
    <property type="protein sequence ID" value="RLJ23866.1"/>
    <property type="molecule type" value="Genomic_DNA"/>
</dbReference>
<dbReference type="Proteomes" id="UP000275027">
    <property type="component" value="Unassembled WGS sequence"/>
</dbReference>
<protein>
    <submittedName>
        <fullName evidence="3">Uncharacterized protein DUF4199</fullName>
    </submittedName>
</protein>
<dbReference type="RefSeq" id="WP_101472725.1">
    <property type="nucleotide sequence ID" value="NZ_JAVHXU010000054.1"/>
</dbReference>
<keyword evidence="1" id="KW-1133">Transmembrane helix</keyword>
<evidence type="ECO:0000313" key="3">
    <source>
        <dbReference type="EMBL" id="RLJ23866.1"/>
    </source>
</evidence>
<sequence>MSEITSPAKSAVQYGVFFGVIMVLEFVILYIIGIDTITNPAVGIVINLLNFFVLPILFITLACNNFKKNINNGVISFSQCLKAGVTTAFIAALIYAIFTVIFNLIFPEFTQEMLEKTRTMMTETNPNMSQEQLDMALSWSEKFSSPFIVVPFTLAFYSFVGFIYSLIIGAILKNDRPQGY</sequence>
<reference evidence="3 5" key="2">
    <citation type="submission" date="2018-10" db="EMBL/GenBank/DDBJ databases">
        <title>Genomic Encyclopedia of Archaeal and Bacterial Type Strains, Phase II (KMG-II): from individual species to whole genera.</title>
        <authorList>
            <person name="Goeker M."/>
        </authorList>
    </citation>
    <scope>NUCLEOTIDE SEQUENCE [LARGE SCALE GENOMIC DNA]</scope>
    <source>
        <strain evidence="3 5">DSM 21886</strain>
    </source>
</reference>
<feature type="transmembrane region" description="Helical" evidence="1">
    <location>
        <begin position="12"/>
        <end position="32"/>
    </location>
</feature>
<dbReference type="AlphaFoldDB" id="A0A497U826"/>
<proteinExistence type="predicted"/>
<dbReference type="InterPro" id="IPR025250">
    <property type="entry name" value="DUF4199"/>
</dbReference>
<evidence type="ECO:0000313" key="2">
    <source>
        <dbReference type="EMBL" id="PKW20175.1"/>
    </source>
</evidence>
<accession>A0A497U826</accession>
<feature type="transmembrane region" description="Helical" evidence="1">
    <location>
        <begin position="147"/>
        <end position="172"/>
    </location>
</feature>
<gene>
    <name evidence="2" type="ORF">B0G92_2884</name>
    <name evidence="3" type="ORF">CLV50_3143</name>
</gene>
<keyword evidence="1" id="KW-0812">Transmembrane</keyword>
<keyword evidence="1" id="KW-0472">Membrane</keyword>
<organism evidence="3 5">
    <name type="scientific">Flavobacterium lindanitolerans</name>
    <dbReference type="NCBI Taxonomy" id="428988"/>
    <lineage>
        <taxon>Bacteria</taxon>
        <taxon>Pseudomonadati</taxon>
        <taxon>Bacteroidota</taxon>
        <taxon>Flavobacteriia</taxon>
        <taxon>Flavobacteriales</taxon>
        <taxon>Flavobacteriaceae</taxon>
        <taxon>Flavobacterium</taxon>
    </lineage>
</organism>
<feature type="transmembrane region" description="Helical" evidence="1">
    <location>
        <begin position="83"/>
        <end position="106"/>
    </location>
</feature>
<keyword evidence="4" id="KW-1185">Reference proteome</keyword>
<evidence type="ECO:0000256" key="1">
    <source>
        <dbReference type="SAM" id="Phobius"/>
    </source>
</evidence>
<reference evidence="2 4" key="1">
    <citation type="submission" date="2017-12" db="EMBL/GenBank/DDBJ databases">
        <title>Genomic Encyclopedia of Type Strains, Phase III (KMG-III): the genomes of soil and plant-associated and newly described type strains.</title>
        <authorList>
            <person name="Whitman W."/>
        </authorList>
    </citation>
    <scope>NUCLEOTIDE SEQUENCE [LARGE SCALE GENOMIC DNA]</scope>
    <source>
        <strain evidence="2 4">IP-10</strain>
    </source>
</reference>
<dbReference type="Pfam" id="PF13858">
    <property type="entry name" value="DUF4199"/>
    <property type="match status" value="1"/>
</dbReference>